<dbReference type="SUPFAM" id="SSF54637">
    <property type="entry name" value="Thioesterase/thiol ester dehydrase-isomerase"/>
    <property type="match status" value="1"/>
</dbReference>
<dbReference type="AlphaFoldDB" id="A0AAE3T1D9"/>
<reference evidence="2" key="1">
    <citation type="submission" date="2023-01" db="EMBL/GenBank/DDBJ databases">
        <title>Xenophilus mangrovi sp. nov., isolated from soil of Mangrove nature reserve.</title>
        <authorList>
            <person name="Xu S."/>
            <person name="Liu Z."/>
            <person name="Xu Y."/>
        </authorList>
    </citation>
    <scope>NUCLEOTIDE SEQUENCE</scope>
    <source>
        <strain evidence="2">YW8</strain>
    </source>
</reference>
<accession>A0AAE3T1D9</accession>
<comment type="caution">
    <text evidence="2">The sequence shown here is derived from an EMBL/GenBank/DDBJ whole genome shotgun (WGS) entry which is preliminary data.</text>
</comment>
<proteinExistence type="predicted"/>
<evidence type="ECO:0000259" key="1">
    <source>
        <dbReference type="Pfam" id="PF03061"/>
    </source>
</evidence>
<dbReference type="CDD" id="cd03443">
    <property type="entry name" value="PaaI_thioesterase"/>
    <property type="match status" value="1"/>
</dbReference>
<keyword evidence="3" id="KW-1185">Reference proteome</keyword>
<organism evidence="2 3">
    <name type="scientific">Xenophilus arseniciresistens</name>
    <dbReference type="NCBI Taxonomy" id="1283306"/>
    <lineage>
        <taxon>Bacteria</taxon>
        <taxon>Pseudomonadati</taxon>
        <taxon>Pseudomonadota</taxon>
        <taxon>Betaproteobacteria</taxon>
        <taxon>Burkholderiales</taxon>
        <taxon>Comamonadaceae</taxon>
        <taxon>Xenophilus</taxon>
    </lineage>
</organism>
<dbReference type="GO" id="GO:0016790">
    <property type="term" value="F:thiolester hydrolase activity"/>
    <property type="evidence" value="ECO:0007669"/>
    <property type="project" value="UniProtKB-ARBA"/>
</dbReference>
<dbReference type="InterPro" id="IPR006683">
    <property type="entry name" value="Thioestr_dom"/>
</dbReference>
<evidence type="ECO:0000313" key="3">
    <source>
        <dbReference type="Proteomes" id="UP001212602"/>
    </source>
</evidence>
<dbReference type="Gene3D" id="3.10.129.10">
    <property type="entry name" value="Hotdog Thioesterase"/>
    <property type="match status" value="1"/>
</dbReference>
<dbReference type="Pfam" id="PF03061">
    <property type="entry name" value="4HBT"/>
    <property type="match status" value="1"/>
</dbReference>
<dbReference type="Proteomes" id="UP001212602">
    <property type="component" value="Unassembled WGS sequence"/>
</dbReference>
<evidence type="ECO:0000313" key="2">
    <source>
        <dbReference type="EMBL" id="MDA7419119.1"/>
    </source>
</evidence>
<protein>
    <submittedName>
        <fullName evidence="2">PaaI family thioesterase</fullName>
    </submittedName>
</protein>
<dbReference type="EMBL" id="JAQIPB010000014">
    <property type="protein sequence ID" value="MDA7419119.1"/>
    <property type="molecule type" value="Genomic_DNA"/>
</dbReference>
<sequence>MNEIEKNTQPLLHAIGFDRLLHSDPQGVARVRFVPRPEFAHTEGTIVQGGFITAWLDNSMAFAVVSRESGVGLASLELKVSFLERVGVAPVEAEARVLRWGGSVVFLEASLFAQDGRVLARASSTGKLLRPR</sequence>
<dbReference type="InterPro" id="IPR029069">
    <property type="entry name" value="HotDog_dom_sf"/>
</dbReference>
<gene>
    <name evidence="2" type="ORF">PGB34_22330</name>
</gene>
<dbReference type="RefSeq" id="WP_271430320.1">
    <property type="nucleotide sequence ID" value="NZ_JAQIPB010000014.1"/>
</dbReference>
<name>A0AAE3T1D9_9BURK</name>
<feature type="domain" description="Thioesterase" evidence="1">
    <location>
        <begin position="46"/>
        <end position="119"/>
    </location>
</feature>